<name>A0A0S2M5Z7_CRYD1</name>
<dbReference type="EMBL" id="AE017348">
    <property type="protein sequence ID" value="ALO69510.1"/>
    <property type="molecule type" value="Genomic_DNA"/>
</dbReference>
<dbReference type="PaxDb" id="214684-A0A0S2M5Z7"/>
<feature type="compositionally biased region" description="Polar residues" evidence="1">
    <location>
        <begin position="24"/>
        <end position="56"/>
    </location>
</feature>
<dbReference type="VEuPathDB" id="FungiDB:CNH02825"/>
<sequence>MPPKKGSSTTTKSSGKTKKAAGLSQPTLGFQSQRKHSGTISKSKPSLQRQTSTISEINVEPEGRSDSDIELLAGSDMKDKTTRMGGNKSTESSALPEQRTEDEEPKQLKVKSKEWAQVLKAAKEAMGNLEPIHAHADTHNDIHHILRVFDMTAKYGPCVGISRLDRWKRAQKLGLEPPDEIRTILTTQQGREDPSYRENVLNAWL</sequence>
<dbReference type="RefSeq" id="XP_024514593.1">
    <property type="nucleotide sequence ID" value="XM_024658676.1"/>
</dbReference>
<evidence type="ECO:0000256" key="1">
    <source>
        <dbReference type="SAM" id="MobiDB-lite"/>
    </source>
</evidence>
<evidence type="ECO:0008006" key="4">
    <source>
        <dbReference type="Google" id="ProtNLM"/>
    </source>
</evidence>
<protein>
    <recommendedName>
        <fullName evidence="4">DNA polymerase delta subunit 4</fullName>
    </recommendedName>
</protein>
<dbReference type="STRING" id="214684.A0A0S2M5Z7"/>
<reference evidence="2 3" key="1">
    <citation type="journal article" date="2005" name="Science">
        <title>The genome of the basidiomycetous yeast and human pathogen Cryptococcus neoformans.</title>
        <authorList>
            <person name="Loftus B.J."/>
            <person name="Fung E."/>
            <person name="Roncaglia P."/>
            <person name="Rowley D."/>
            <person name="Amedeo P."/>
            <person name="Bruno D."/>
            <person name="Vamathevan J."/>
            <person name="Miranda M."/>
            <person name="Anderson I.J."/>
            <person name="Fraser J.A."/>
            <person name="Allen J.E."/>
            <person name="Bosdet I.E."/>
            <person name="Brent M.R."/>
            <person name="Chiu R."/>
            <person name="Doering T.L."/>
            <person name="Donlin M.J."/>
            <person name="D'Souza C.A."/>
            <person name="Fox D.S."/>
            <person name="Grinberg V."/>
            <person name="Fu J."/>
            <person name="Fukushima M."/>
            <person name="Haas B.J."/>
            <person name="Huang J.C."/>
            <person name="Janbon G."/>
            <person name="Jones S.J."/>
            <person name="Koo H.L."/>
            <person name="Krzywinski M.I."/>
            <person name="Kwon-Chung J.K."/>
            <person name="Lengeler K.B."/>
            <person name="Maiti R."/>
            <person name="Marra M.A."/>
            <person name="Marra R.E."/>
            <person name="Mathewson C.A."/>
            <person name="Mitchell T.G."/>
            <person name="Pertea M."/>
            <person name="Riggs F.R."/>
            <person name="Salzberg S.L."/>
            <person name="Schein J.E."/>
            <person name="Shvartsbeyn A."/>
            <person name="Shin H."/>
            <person name="Shumway M."/>
            <person name="Specht C.A."/>
            <person name="Suh B.B."/>
            <person name="Tenney A."/>
            <person name="Utterback T.R."/>
            <person name="Wickes B.L."/>
            <person name="Wortman J.R."/>
            <person name="Wye N.H."/>
            <person name="Kronstad J.W."/>
            <person name="Lodge J.K."/>
            <person name="Heitman J."/>
            <person name="Davis R.W."/>
            <person name="Fraser C.M."/>
            <person name="Hyman R.W."/>
        </authorList>
    </citation>
    <scope>NUCLEOTIDE SEQUENCE [LARGE SCALE GENOMIC DNA]</scope>
    <source>
        <strain evidence="3">JEC21 / ATCC MYA-565</strain>
    </source>
</reference>
<dbReference type="GO" id="GO:0043625">
    <property type="term" value="C:delta DNA polymerase complex"/>
    <property type="evidence" value="ECO:0000318"/>
    <property type="project" value="GO_Central"/>
</dbReference>
<dbReference type="Proteomes" id="UP000002149">
    <property type="component" value="Chromosome 8"/>
</dbReference>
<evidence type="ECO:0000313" key="3">
    <source>
        <dbReference type="Proteomes" id="UP000002149"/>
    </source>
</evidence>
<dbReference type="PANTHER" id="PTHR14303:SF0">
    <property type="entry name" value="DNA POLYMERASE DELTA SUBUNIT 4"/>
    <property type="match status" value="1"/>
</dbReference>
<proteinExistence type="predicted"/>
<dbReference type="GO" id="GO:0000731">
    <property type="term" value="P:DNA synthesis involved in DNA repair"/>
    <property type="evidence" value="ECO:0000318"/>
    <property type="project" value="GO_Central"/>
</dbReference>
<dbReference type="FunCoup" id="A0A0S2M5Z7">
    <property type="interactions" value="81"/>
</dbReference>
<dbReference type="PANTHER" id="PTHR14303">
    <property type="entry name" value="DNA POLYMERASE DELTA SUBUNIT 4"/>
    <property type="match status" value="1"/>
</dbReference>
<organism evidence="2 3">
    <name type="scientific">Cryptococcus deneoformans (strain JEC21 / ATCC MYA-565)</name>
    <name type="common">Cryptococcus neoformans var. neoformans serotype D</name>
    <dbReference type="NCBI Taxonomy" id="214684"/>
    <lineage>
        <taxon>Eukaryota</taxon>
        <taxon>Fungi</taxon>
        <taxon>Dikarya</taxon>
        <taxon>Basidiomycota</taxon>
        <taxon>Agaricomycotina</taxon>
        <taxon>Tremellomycetes</taxon>
        <taxon>Tremellales</taxon>
        <taxon>Cryptococcaceae</taxon>
        <taxon>Cryptococcus</taxon>
        <taxon>Cryptococcus neoformans species complex</taxon>
    </lineage>
</organism>
<accession>A0A0S2M5Z7</accession>
<dbReference type="Pfam" id="PF04081">
    <property type="entry name" value="DNA_pol_delta_4"/>
    <property type="match status" value="1"/>
</dbReference>
<feature type="region of interest" description="Disordered" evidence="1">
    <location>
        <begin position="1"/>
        <end position="109"/>
    </location>
</feature>
<keyword evidence="3" id="KW-1185">Reference proteome</keyword>
<gene>
    <name evidence="2" type="ordered locus">CNH02825</name>
</gene>
<dbReference type="OrthoDB" id="337486at2759"/>
<dbReference type="GeneID" id="36393012"/>
<evidence type="ECO:0000313" key="2">
    <source>
        <dbReference type="EMBL" id="ALO69510.1"/>
    </source>
</evidence>
<dbReference type="AlphaFoldDB" id="A0A0S2M5Z7"/>
<feature type="compositionally biased region" description="Low complexity" evidence="1">
    <location>
        <begin position="1"/>
        <end position="14"/>
    </location>
</feature>
<dbReference type="GO" id="GO:0006261">
    <property type="term" value="P:DNA-templated DNA replication"/>
    <property type="evidence" value="ECO:0000318"/>
    <property type="project" value="GO_Central"/>
</dbReference>
<dbReference type="InParanoid" id="A0A0S2M5Z7"/>
<dbReference type="InterPro" id="IPR007218">
    <property type="entry name" value="DNA_pol_delta_4"/>
</dbReference>
<dbReference type="KEGG" id="cne:CNH02825"/>